<feature type="region of interest" description="Disordered" evidence="1">
    <location>
        <begin position="78"/>
        <end position="121"/>
    </location>
</feature>
<reference evidence="3" key="1">
    <citation type="submission" date="2025-08" db="UniProtKB">
        <authorList>
            <consortium name="RefSeq"/>
        </authorList>
    </citation>
    <scope>IDENTIFICATION</scope>
    <source>
        <tissue evidence="3">Total insect</tissue>
    </source>
</reference>
<sequence>MKVVLMTVAALACITVMPVVVYKLTAVSGDTARTTVSGDTSVSPAVTESVNNEGLNQQRGLLQRLVDSLHRDDDVRALHFPSNTNSRSPSPNSASVSTRAAGLHDQSSPSRIASVAPARHP</sequence>
<dbReference type="KEGG" id="tpal:117649353"/>
<dbReference type="GeneID" id="117649353"/>
<accession>A0A6P8ZRT8</accession>
<dbReference type="AlphaFoldDB" id="A0A6P8ZRT8"/>
<evidence type="ECO:0000313" key="3">
    <source>
        <dbReference type="RefSeq" id="XP_034247904.1"/>
    </source>
</evidence>
<evidence type="ECO:0000256" key="1">
    <source>
        <dbReference type="SAM" id="MobiDB-lite"/>
    </source>
</evidence>
<feature type="compositionally biased region" description="Polar residues" evidence="1">
    <location>
        <begin position="32"/>
        <end position="50"/>
    </location>
</feature>
<dbReference type="InParanoid" id="A0A6P8ZRT8"/>
<keyword evidence="2" id="KW-1185">Reference proteome</keyword>
<proteinExistence type="predicted"/>
<dbReference type="RefSeq" id="XP_034247904.1">
    <property type="nucleotide sequence ID" value="XM_034392013.1"/>
</dbReference>
<organism evidence="3">
    <name type="scientific">Thrips palmi</name>
    <name type="common">Melon thrips</name>
    <dbReference type="NCBI Taxonomy" id="161013"/>
    <lineage>
        <taxon>Eukaryota</taxon>
        <taxon>Metazoa</taxon>
        <taxon>Ecdysozoa</taxon>
        <taxon>Arthropoda</taxon>
        <taxon>Hexapoda</taxon>
        <taxon>Insecta</taxon>
        <taxon>Pterygota</taxon>
        <taxon>Neoptera</taxon>
        <taxon>Paraneoptera</taxon>
        <taxon>Thysanoptera</taxon>
        <taxon>Terebrantia</taxon>
        <taxon>Thripoidea</taxon>
        <taxon>Thripidae</taxon>
        <taxon>Thrips</taxon>
    </lineage>
</organism>
<gene>
    <name evidence="3" type="primary">LOC117649353</name>
</gene>
<evidence type="ECO:0000313" key="2">
    <source>
        <dbReference type="Proteomes" id="UP000515158"/>
    </source>
</evidence>
<protein>
    <submittedName>
        <fullName evidence="3">Uncharacterized protein LOC117649353</fullName>
    </submittedName>
</protein>
<feature type="compositionally biased region" description="Low complexity" evidence="1">
    <location>
        <begin position="81"/>
        <end position="97"/>
    </location>
</feature>
<name>A0A6P8ZRT8_THRPL</name>
<dbReference type="Proteomes" id="UP000515158">
    <property type="component" value="Unplaced"/>
</dbReference>
<feature type="region of interest" description="Disordered" evidence="1">
    <location>
        <begin position="32"/>
        <end position="54"/>
    </location>
</feature>